<name>A0ACC3SF51_9PEZI</name>
<organism evidence="1 2">
    <name type="scientific">Zalaria obscura</name>
    <dbReference type="NCBI Taxonomy" id="2024903"/>
    <lineage>
        <taxon>Eukaryota</taxon>
        <taxon>Fungi</taxon>
        <taxon>Dikarya</taxon>
        <taxon>Ascomycota</taxon>
        <taxon>Pezizomycotina</taxon>
        <taxon>Dothideomycetes</taxon>
        <taxon>Dothideomycetidae</taxon>
        <taxon>Dothideales</taxon>
        <taxon>Zalariaceae</taxon>
        <taxon>Zalaria</taxon>
    </lineage>
</organism>
<protein>
    <submittedName>
        <fullName evidence="1">Uncharacterized protein</fullName>
    </submittedName>
</protein>
<evidence type="ECO:0000313" key="2">
    <source>
        <dbReference type="Proteomes" id="UP001320706"/>
    </source>
</evidence>
<proteinExistence type="predicted"/>
<gene>
    <name evidence="1" type="ORF">M8818_003122</name>
</gene>
<dbReference type="EMBL" id="JAMKPW020000013">
    <property type="protein sequence ID" value="KAK8211469.1"/>
    <property type="molecule type" value="Genomic_DNA"/>
</dbReference>
<accession>A0ACC3SF51</accession>
<sequence>MLRSWQCCTTPPLERMRSGLSISPSIAVCIPKHSVREEQIQQSCAFACYHRETGLTFAKRIAYIQHGLLSTGVVSSGPRTLPHPRYSGCHVLHPALHQRRRRSAHPRKDPPNPVDPPLAPAPPSPPLPPNRHQRPPRLPPPPLPHNPHTSPFRTIRPVRGKPAQGAEPRAAERV</sequence>
<dbReference type="Proteomes" id="UP001320706">
    <property type="component" value="Unassembled WGS sequence"/>
</dbReference>
<reference evidence="1" key="1">
    <citation type="submission" date="2024-02" db="EMBL/GenBank/DDBJ databases">
        <title>Metagenome Assembled Genome of Zalaria obscura JY119.</title>
        <authorList>
            <person name="Vighnesh L."/>
            <person name="Jagadeeshwari U."/>
            <person name="Venkata Ramana C."/>
            <person name="Sasikala C."/>
        </authorList>
    </citation>
    <scope>NUCLEOTIDE SEQUENCE</scope>
    <source>
        <strain evidence="1">JY119</strain>
    </source>
</reference>
<keyword evidence="2" id="KW-1185">Reference proteome</keyword>
<evidence type="ECO:0000313" key="1">
    <source>
        <dbReference type="EMBL" id="KAK8211469.1"/>
    </source>
</evidence>
<comment type="caution">
    <text evidence="1">The sequence shown here is derived from an EMBL/GenBank/DDBJ whole genome shotgun (WGS) entry which is preliminary data.</text>
</comment>